<dbReference type="InterPro" id="IPR000719">
    <property type="entry name" value="Prot_kinase_dom"/>
</dbReference>
<dbReference type="InterPro" id="IPR017441">
    <property type="entry name" value="Protein_kinase_ATP_BS"/>
</dbReference>
<dbReference type="Gene3D" id="3.30.200.20">
    <property type="entry name" value="Phosphorylase Kinase, domain 1"/>
    <property type="match status" value="1"/>
</dbReference>
<dbReference type="KEGG" id="tet:TTHERM_00581910"/>
<dbReference type="Gene3D" id="1.10.510.10">
    <property type="entry name" value="Transferase(Phosphotransferase) domain 1"/>
    <property type="match status" value="1"/>
</dbReference>
<accession>Q23Q97</accession>
<reference evidence="5" key="1">
    <citation type="journal article" date="2006" name="PLoS Biol.">
        <title>Macronuclear genome sequence of the ciliate Tetrahymena thermophila, a model eukaryote.</title>
        <authorList>
            <person name="Eisen J.A."/>
            <person name="Coyne R.S."/>
            <person name="Wu M."/>
            <person name="Wu D."/>
            <person name="Thiagarajan M."/>
            <person name="Wortman J.R."/>
            <person name="Badger J.H."/>
            <person name="Ren Q."/>
            <person name="Amedeo P."/>
            <person name="Jones K.M."/>
            <person name="Tallon L.J."/>
            <person name="Delcher A.L."/>
            <person name="Salzberg S.L."/>
            <person name="Silva J.C."/>
            <person name="Haas B.J."/>
            <person name="Majoros W.H."/>
            <person name="Farzad M."/>
            <person name="Carlton J.M."/>
            <person name="Smith R.K. Jr."/>
            <person name="Garg J."/>
            <person name="Pearlman R.E."/>
            <person name="Karrer K.M."/>
            <person name="Sun L."/>
            <person name="Manning G."/>
            <person name="Elde N.C."/>
            <person name="Turkewitz A.P."/>
            <person name="Asai D.J."/>
            <person name="Wilkes D.E."/>
            <person name="Wang Y."/>
            <person name="Cai H."/>
            <person name="Collins K."/>
            <person name="Stewart B.A."/>
            <person name="Lee S.R."/>
            <person name="Wilamowska K."/>
            <person name="Weinberg Z."/>
            <person name="Ruzzo W.L."/>
            <person name="Wloga D."/>
            <person name="Gaertig J."/>
            <person name="Frankel J."/>
            <person name="Tsao C.-C."/>
            <person name="Gorovsky M.A."/>
            <person name="Keeling P.J."/>
            <person name="Waller R.F."/>
            <person name="Patron N.J."/>
            <person name="Cherry J.M."/>
            <person name="Stover N.A."/>
            <person name="Krieger C.J."/>
            <person name="del Toro C."/>
            <person name="Ryder H.F."/>
            <person name="Williamson S.C."/>
            <person name="Barbeau R.A."/>
            <person name="Hamilton E.P."/>
            <person name="Orias E."/>
        </authorList>
    </citation>
    <scope>NUCLEOTIDE SEQUENCE [LARGE SCALE GENOMIC DNA]</scope>
    <source>
        <strain evidence="5">SB210</strain>
    </source>
</reference>
<gene>
    <name evidence="4" type="ORF">TTHERM_00581910</name>
</gene>
<feature type="domain" description="Protein kinase" evidence="3">
    <location>
        <begin position="85"/>
        <end position="407"/>
    </location>
</feature>
<feature type="region of interest" description="Disordered" evidence="2">
    <location>
        <begin position="417"/>
        <end position="458"/>
    </location>
</feature>
<dbReference type="AlphaFoldDB" id="Q23Q97"/>
<sequence length="779" mass="92916">MEKLMVLIILIQLKYQLIFKYLNQFQFDFSQKSKKSIKTIYKMGRQKKQILSNSKELEKSKETEQKSFIKQLDDNSYKDLKFNDLLKLESLGKGGFGEVAVYYDHKIQQALAVKQFENEQHYYEEKERNSNCNFLQDRSKYFAAMLNYSDERKVIFYELGDCTLLEINNHFIQQNYLTTQIFKSNEYSSVEKKHLKEEKKGLNKISIKKENKTMIAYQKWKEIDLIYITYCLLNGLYYMRQNKMFHGDISPDNIMIFQNRLKYIDLGSSHLNNNKFYLKQYKKQFVNFNIMKPKKNYTDNEISQNELYALGRTITHLCLYIQEEREDIIINRDLTLNSLRAKFDSFKTLLVQSQSLKDYPSLSKVLLKMQYPYDEDIQKIFQEIKQDNIQKKDVESKDQQQKNEEIVENAIKLTKQQTKRLSKKDSQKFDENSKEKKEKQGNTLNSKRNLKEVNKQNDKEMEKCEEILQNSKKKIKSETKNSEILKTNKQTSQSIEKSQMMTTVIFSEEQNKENVEEEQQQNESDSNKMKNDISQIIIEILDVLQSLLDNFVRDNDIKILPQQKKDPPYDFEIYSFIFEKSDLIQTACQEIRSQRLEKLLQNHPNPNKELSYLMQLDQKNWRREAAFQVIIDQLSSLSSEQKISKEVITQQVMNIVLHQQKQIILRQKTYNIECSDFIDEIIFVCIQHDLPVVQIECAFTFCLIWYFQESLQDFKHFYESFQSQLQKINKQELEQSQVKKFEYLDNLSNIFNSNIKNNDQLINQIHEAVLNQISTIKIV</sequence>
<dbReference type="EMBL" id="GG662649">
    <property type="protein sequence ID" value="EAR98687.2"/>
    <property type="molecule type" value="Genomic_DNA"/>
</dbReference>
<dbReference type="RefSeq" id="XP_001018932.2">
    <property type="nucleotide sequence ID" value="XM_001018932.2"/>
</dbReference>
<evidence type="ECO:0000256" key="2">
    <source>
        <dbReference type="SAM" id="MobiDB-lite"/>
    </source>
</evidence>
<dbReference type="GeneID" id="7845425"/>
<dbReference type="SMART" id="SM00220">
    <property type="entry name" value="S_TKc"/>
    <property type="match status" value="1"/>
</dbReference>
<dbReference type="InterPro" id="IPR011009">
    <property type="entry name" value="Kinase-like_dom_sf"/>
</dbReference>
<feature type="compositionally biased region" description="Basic and acidic residues" evidence="2">
    <location>
        <begin position="423"/>
        <end position="440"/>
    </location>
</feature>
<dbReference type="GO" id="GO:0005524">
    <property type="term" value="F:ATP binding"/>
    <property type="evidence" value="ECO:0007669"/>
    <property type="project" value="UniProtKB-UniRule"/>
</dbReference>
<dbReference type="Proteomes" id="UP000009168">
    <property type="component" value="Unassembled WGS sequence"/>
</dbReference>
<keyword evidence="1" id="KW-0067">ATP-binding</keyword>
<name>Q23Q97_TETTS</name>
<dbReference type="PROSITE" id="PS00107">
    <property type="entry name" value="PROTEIN_KINASE_ATP"/>
    <property type="match status" value="1"/>
</dbReference>
<keyword evidence="4" id="KW-0418">Kinase</keyword>
<organism evidence="4 5">
    <name type="scientific">Tetrahymena thermophila (strain SB210)</name>
    <dbReference type="NCBI Taxonomy" id="312017"/>
    <lineage>
        <taxon>Eukaryota</taxon>
        <taxon>Sar</taxon>
        <taxon>Alveolata</taxon>
        <taxon>Ciliophora</taxon>
        <taxon>Intramacronucleata</taxon>
        <taxon>Oligohymenophorea</taxon>
        <taxon>Hymenostomatida</taxon>
        <taxon>Tetrahymenina</taxon>
        <taxon>Tetrahymenidae</taxon>
        <taxon>Tetrahymena</taxon>
    </lineage>
</organism>
<evidence type="ECO:0000259" key="3">
    <source>
        <dbReference type="PROSITE" id="PS50011"/>
    </source>
</evidence>
<proteinExistence type="predicted"/>
<dbReference type="GO" id="GO:0004672">
    <property type="term" value="F:protein kinase activity"/>
    <property type="evidence" value="ECO:0007669"/>
    <property type="project" value="InterPro"/>
</dbReference>
<dbReference type="PROSITE" id="PS50011">
    <property type="entry name" value="PROTEIN_KINASE_DOM"/>
    <property type="match status" value="1"/>
</dbReference>
<keyword evidence="1" id="KW-0547">Nucleotide-binding</keyword>
<evidence type="ECO:0000313" key="4">
    <source>
        <dbReference type="EMBL" id="EAR98687.2"/>
    </source>
</evidence>
<dbReference type="InterPro" id="IPR008266">
    <property type="entry name" value="Tyr_kinase_AS"/>
</dbReference>
<feature type="compositionally biased region" description="Basic and acidic residues" evidence="2">
    <location>
        <begin position="449"/>
        <end position="458"/>
    </location>
</feature>
<evidence type="ECO:0000313" key="5">
    <source>
        <dbReference type="Proteomes" id="UP000009168"/>
    </source>
</evidence>
<keyword evidence="4" id="KW-0808">Transferase</keyword>
<dbReference type="PROSITE" id="PS00109">
    <property type="entry name" value="PROTEIN_KINASE_TYR"/>
    <property type="match status" value="1"/>
</dbReference>
<evidence type="ECO:0000256" key="1">
    <source>
        <dbReference type="PROSITE-ProRule" id="PRU10141"/>
    </source>
</evidence>
<feature type="region of interest" description="Disordered" evidence="2">
    <location>
        <begin position="509"/>
        <end position="528"/>
    </location>
</feature>
<protein>
    <submittedName>
        <fullName evidence="4">Kinase domain protein</fullName>
    </submittedName>
</protein>
<dbReference type="InParanoid" id="Q23Q97"/>
<dbReference type="Pfam" id="PF00069">
    <property type="entry name" value="Pkinase"/>
    <property type="match status" value="1"/>
</dbReference>
<dbReference type="SUPFAM" id="SSF56112">
    <property type="entry name" value="Protein kinase-like (PK-like)"/>
    <property type="match status" value="1"/>
</dbReference>
<feature type="binding site" evidence="1">
    <location>
        <position position="114"/>
    </location>
    <ligand>
        <name>ATP</name>
        <dbReference type="ChEBI" id="CHEBI:30616"/>
    </ligand>
</feature>
<dbReference type="HOGENOM" id="CLU_376658_0_0_1"/>
<keyword evidence="5" id="KW-1185">Reference proteome</keyword>